<dbReference type="Gene3D" id="3.30.1780.10">
    <property type="entry name" value="ornithine cyclodeaminase, domain 1"/>
    <property type="match status" value="1"/>
</dbReference>
<gene>
    <name evidence="1" type="ORF">B5766_00885</name>
</gene>
<organism evidence="1 2">
    <name type="scientific">Candidatus Lumbricidiphila eiseniae</name>
    <dbReference type="NCBI Taxonomy" id="1969409"/>
    <lineage>
        <taxon>Bacteria</taxon>
        <taxon>Bacillati</taxon>
        <taxon>Actinomycetota</taxon>
        <taxon>Actinomycetes</taxon>
        <taxon>Micrococcales</taxon>
        <taxon>Microbacteriaceae</taxon>
        <taxon>Candidatus Lumbricidiphila</taxon>
    </lineage>
</organism>
<dbReference type="InterPro" id="IPR023401">
    <property type="entry name" value="ODC_N"/>
</dbReference>
<evidence type="ECO:0000313" key="1">
    <source>
        <dbReference type="EMBL" id="PDQ36411.1"/>
    </source>
</evidence>
<comment type="caution">
    <text evidence="1">The sequence shown here is derived from an EMBL/GenBank/DDBJ whole genome shotgun (WGS) entry which is preliminary data.</text>
</comment>
<protein>
    <recommendedName>
        <fullName evidence="3">Ornithine cyclodeaminase</fullName>
    </recommendedName>
</protein>
<proteinExistence type="predicted"/>
<dbReference type="PIRSF" id="PIRSF001439">
    <property type="entry name" value="CryM"/>
    <property type="match status" value="1"/>
</dbReference>
<dbReference type="AlphaFoldDB" id="A0A2A6FUW2"/>
<dbReference type="Pfam" id="PF02423">
    <property type="entry name" value="OCD_Mu_crystall"/>
    <property type="match status" value="1"/>
</dbReference>
<dbReference type="SUPFAM" id="SSF51735">
    <property type="entry name" value="NAD(P)-binding Rossmann-fold domains"/>
    <property type="match status" value="1"/>
</dbReference>
<evidence type="ECO:0008006" key="3">
    <source>
        <dbReference type="Google" id="ProtNLM"/>
    </source>
</evidence>
<dbReference type="GO" id="GO:0005737">
    <property type="term" value="C:cytoplasm"/>
    <property type="evidence" value="ECO:0007669"/>
    <property type="project" value="TreeGrafter"/>
</dbReference>
<dbReference type="InterPro" id="IPR003462">
    <property type="entry name" value="ODC_Mu_crystall"/>
</dbReference>
<sequence>MTESLPWLDADRILTAVGFTRAITALTEAITAGLDPVSAATRTVVPVASGELLLMPAATSESVGVKVATVAPNNPARGMPRIQALYLLIDAATLTPRVLLDGTALTTLRTPALSAVAASYLAAPEASRLLVFGSGPQAWGHVHALACVRPLTDITIVGRSSASAGVSEVVEKLRHEGFAARPGAPEDVADADIIVCATTARTPLFAETEVSARALVVAVGSHEPEAREVDAAFVHRAQTVVEDPATALREAGDIIQAIAERGPLTLIPLGSLVHGEATVDFSRPRFFKSVGMGWEDLVVAQACVRASWPSNEH</sequence>
<dbReference type="EMBL" id="NAEP01000015">
    <property type="protein sequence ID" value="PDQ36411.1"/>
    <property type="molecule type" value="Genomic_DNA"/>
</dbReference>
<dbReference type="Proteomes" id="UP000219994">
    <property type="component" value="Unassembled WGS sequence"/>
</dbReference>
<dbReference type="InterPro" id="IPR036291">
    <property type="entry name" value="NAD(P)-bd_dom_sf"/>
</dbReference>
<reference evidence="2" key="1">
    <citation type="submission" date="2017-03" db="EMBL/GenBank/DDBJ databases">
        <authorList>
            <person name="Lund M.B."/>
        </authorList>
    </citation>
    <scope>NUCLEOTIDE SEQUENCE [LARGE SCALE GENOMIC DNA]</scope>
</reference>
<evidence type="ECO:0000313" key="2">
    <source>
        <dbReference type="Proteomes" id="UP000219994"/>
    </source>
</evidence>
<accession>A0A2A6FUW2</accession>
<name>A0A2A6FUW2_9MICO</name>
<dbReference type="Gene3D" id="3.40.50.720">
    <property type="entry name" value="NAD(P)-binding Rossmann-like Domain"/>
    <property type="match status" value="1"/>
</dbReference>
<dbReference type="PANTHER" id="PTHR13812">
    <property type="entry name" value="KETIMINE REDUCTASE MU-CRYSTALLIN"/>
    <property type="match status" value="1"/>
</dbReference>
<dbReference type="PANTHER" id="PTHR13812:SF19">
    <property type="entry name" value="KETIMINE REDUCTASE MU-CRYSTALLIN"/>
    <property type="match status" value="1"/>
</dbReference>